<dbReference type="SMART" id="SM00347">
    <property type="entry name" value="HTH_MARR"/>
    <property type="match status" value="1"/>
</dbReference>
<dbReference type="InterPro" id="IPR036390">
    <property type="entry name" value="WH_DNA-bd_sf"/>
</dbReference>
<keyword evidence="3" id="KW-0804">Transcription</keyword>
<keyword evidence="1" id="KW-0805">Transcription regulation</keyword>
<dbReference type="Proteomes" id="UP000235015">
    <property type="component" value="Unassembled WGS sequence"/>
</dbReference>
<proteinExistence type="predicted"/>
<feature type="domain" description="HTH marR-type" evidence="4">
    <location>
        <begin position="21"/>
        <end position="154"/>
    </location>
</feature>
<reference evidence="5 6" key="1">
    <citation type="submission" date="2017-11" db="EMBL/GenBank/DDBJ databases">
        <title>Genome-resolved metagenomics identifies genetic mobility, metabolic interactions, and unexpected diversity in perchlorate-reducing communities.</title>
        <authorList>
            <person name="Barnum T.P."/>
            <person name="Figueroa I.A."/>
            <person name="Carlstrom C.I."/>
            <person name="Lucas L.N."/>
            <person name="Engelbrektson A.L."/>
            <person name="Coates J.D."/>
        </authorList>
    </citation>
    <scope>NUCLEOTIDE SEQUENCE [LARGE SCALE GENOMIC DNA]</scope>
    <source>
        <strain evidence="5">BM301</strain>
    </source>
</reference>
<dbReference type="PRINTS" id="PR00598">
    <property type="entry name" value="HTHMARR"/>
</dbReference>
<sequence>MSQNNTTNNSESGEEPRVELETFIPYRLSVLSNFVSGSIATIYSERFNISIMEWRVIAVLGNYQPLSANEICERTNMDKVQVSRAVSSLTKSGRVLRKTDKKDRRKSQLRLAAKGMKVYQQIVPLALERERQLLMPFNAKEIKEFDQLLSKLEVRARELCITS</sequence>
<dbReference type="Pfam" id="PF12802">
    <property type="entry name" value="MarR_2"/>
    <property type="match status" value="1"/>
</dbReference>
<dbReference type="RefSeq" id="WP_273437749.1">
    <property type="nucleotide sequence ID" value="NZ_CAXXYC010000003.1"/>
</dbReference>
<dbReference type="PANTHER" id="PTHR35790:SF4">
    <property type="entry name" value="HTH-TYPE TRANSCRIPTIONAL REGULATOR PCHR"/>
    <property type="match status" value="1"/>
</dbReference>
<dbReference type="SUPFAM" id="SSF46785">
    <property type="entry name" value="Winged helix' DNA-binding domain"/>
    <property type="match status" value="1"/>
</dbReference>
<evidence type="ECO:0000259" key="4">
    <source>
        <dbReference type="PROSITE" id="PS50995"/>
    </source>
</evidence>
<evidence type="ECO:0000313" key="5">
    <source>
        <dbReference type="EMBL" id="PLX63142.1"/>
    </source>
</evidence>
<evidence type="ECO:0000256" key="1">
    <source>
        <dbReference type="ARBA" id="ARBA00023015"/>
    </source>
</evidence>
<organism evidence="5 6">
    <name type="scientific">Sedimenticola selenatireducens</name>
    <dbReference type="NCBI Taxonomy" id="191960"/>
    <lineage>
        <taxon>Bacteria</taxon>
        <taxon>Pseudomonadati</taxon>
        <taxon>Pseudomonadota</taxon>
        <taxon>Gammaproteobacteria</taxon>
        <taxon>Chromatiales</taxon>
        <taxon>Sedimenticolaceae</taxon>
        <taxon>Sedimenticola</taxon>
    </lineage>
</organism>
<evidence type="ECO:0000256" key="3">
    <source>
        <dbReference type="ARBA" id="ARBA00023163"/>
    </source>
</evidence>
<dbReference type="Gene3D" id="1.10.10.10">
    <property type="entry name" value="Winged helix-like DNA-binding domain superfamily/Winged helix DNA-binding domain"/>
    <property type="match status" value="1"/>
</dbReference>
<gene>
    <name evidence="5" type="ORF">C0630_03015</name>
</gene>
<protein>
    <submittedName>
        <fullName evidence="5">MarR family transcriptional regulator</fullName>
    </submittedName>
</protein>
<dbReference type="EMBL" id="PKUN01000002">
    <property type="protein sequence ID" value="PLX63142.1"/>
    <property type="molecule type" value="Genomic_DNA"/>
</dbReference>
<dbReference type="PANTHER" id="PTHR35790">
    <property type="entry name" value="HTH-TYPE TRANSCRIPTIONAL REGULATOR PCHR"/>
    <property type="match status" value="1"/>
</dbReference>
<dbReference type="GO" id="GO:0003700">
    <property type="term" value="F:DNA-binding transcription factor activity"/>
    <property type="evidence" value="ECO:0007669"/>
    <property type="project" value="InterPro"/>
</dbReference>
<dbReference type="PROSITE" id="PS50995">
    <property type="entry name" value="HTH_MARR_2"/>
    <property type="match status" value="1"/>
</dbReference>
<comment type="caution">
    <text evidence="5">The sequence shown here is derived from an EMBL/GenBank/DDBJ whole genome shotgun (WGS) entry which is preliminary data.</text>
</comment>
<dbReference type="STRING" id="1111735.GCA_000428045_02717"/>
<accession>A0A2N6D0F3</accession>
<evidence type="ECO:0000313" key="6">
    <source>
        <dbReference type="Proteomes" id="UP000235015"/>
    </source>
</evidence>
<dbReference type="GO" id="GO:0003677">
    <property type="term" value="F:DNA binding"/>
    <property type="evidence" value="ECO:0007669"/>
    <property type="project" value="UniProtKB-KW"/>
</dbReference>
<keyword evidence="2" id="KW-0238">DNA-binding</keyword>
<dbReference type="InterPro" id="IPR000835">
    <property type="entry name" value="HTH_MarR-typ"/>
</dbReference>
<evidence type="ECO:0000256" key="2">
    <source>
        <dbReference type="ARBA" id="ARBA00023125"/>
    </source>
</evidence>
<dbReference type="InterPro" id="IPR036388">
    <property type="entry name" value="WH-like_DNA-bd_sf"/>
</dbReference>
<dbReference type="AlphaFoldDB" id="A0A2N6D0F3"/>
<name>A0A2N6D0F3_9GAMM</name>
<dbReference type="InterPro" id="IPR052067">
    <property type="entry name" value="Metal_resp_HTH_trans_reg"/>
</dbReference>